<evidence type="ECO:0000256" key="3">
    <source>
        <dbReference type="ARBA" id="ARBA00022448"/>
    </source>
</evidence>
<evidence type="ECO:0000313" key="9">
    <source>
        <dbReference type="EMBL" id="SJN31685.1"/>
    </source>
</evidence>
<dbReference type="OrthoDB" id="9782305at2"/>
<evidence type="ECO:0000256" key="2">
    <source>
        <dbReference type="ARBA" id="ARBA00007935"/>
    </source>
</evidence>
<comment type="similarity">
    <text evidence="2">Belongs to the binding-protein-dependent transport system permease family. FecCD subfamily.</text>
</comment>
<feature type="transmembrane region" description="Helical" evidence="8">
    <location>
        <begin position="151"/>
        <end position="174"/>
    </location>
</feature>
<keyword evidence="7 8" id="KW-0472">Membrane</keyword>
<keyword evidence="10" id="KW-1185">Reference proteome</keyword>
<feature type="transmembrane region" description="Helical" evidence="8">
    <location>
        <begin position="120"/>
        <end position="139"/>
    </location>
</feature>
<dbReference type="RefSeq" id="WP_087137086.1">
    <property type="nucleotide sequence ID" value="NZ_FUKR01000042.1"/>
</dbReference>
<sequence>MSRRRTARGARATAIALAALLVLLALSLLVGSRALDPSVVLAALSGDAGAEAEAIVVGQRLPRTIVGALGGGALGIAGLLIQGHTRNPLADPGLLGVTSGAALAVVVAISAFGLTTPAGYLWFAVAGAAGATALVTVIGTATGRRRDASPAALVLAGAAVSALLSAVTGVILLLDSSTLDVYRFWTVGSLAGGRDGDVVLAVLPLLVAGAAIAVTQARALDALSLGDDVARALGRSLLPTRLQGLAAVALLAAGATALVGSLGFVGLAAPHIARGLSRRAPHAVLVPLSALVGACLVLAADVLGRVVVSPAELPVGVVLGVIGGPAFLVLVVALFRRRPS</sequence>
<feature type="transmembrane region" description="Helical" evidence="8">
    <location>
        <begin position="282"/>
        <end position="303"/>
    </location>
</feature>
<dbReference type="PANTHER" id="PTHR30472">
    <property type="entry name" value="FERRIC ENTEROBACTIN TRANSPORT SYSTEM PERMEASE PROTEIN"/>
    <property type="match status" value="1"/>
</dbReference>
<feature type="transmembrane region" description="Helical" evidence="8">
    <location>
        <begin position="245"/>
        <end position="270"/>
    </location>
</feature>
<evidence type="ECO:0000256" key="6">
    <source>
        <dbReference type="ARBA" id="ARBA00022989"/>
    </source>
</evidence>
<evidence type="ECO:0000256" key="4">
    <source>
        <dbReference type="ARBA" id="ARBA00022475"/>
    </source>
</evidence>
<feature type="transmembrane region" description="Helical" evidence="8">
    <location>
        <begin position="93"/>
        <end position="114"/>
    </location>
</feature>
<dbReference type="PANTHER" id="PTHR30472:SF1">
    <property type="entry name" value="FE(3+) DICITRATE TRANSPORT SYSTEM PERMEASE PROTEIN FECC-RELATED"/>
    <property type="match status" value="1"/>
</dbReference>
<name>A0A1R4JIS5_9MICO</name>
<proteinExistence type="inferred from homology"/>
<dbReference type="EMBL" id="FUKR01000042">
    <property type="protein sequence ID" value="SJN31685.1"/>
    <property type="molecule type" value="Genomic_DNA"/>
</dbReference>
<evidence type="ECO:0000256" key="8">
    <source>
        <dbReference type="SAM" id="Phobius"/>
    </source>
</evidence>
<comment type="subcellular location">
    <subcellularLocation>
        <location evidence="1">Cell membrane</location>
        <topology evidence="1">Multi-pass membrane protein</topology>
    </subcellularLocation>
</comment>
<reference evidence="10" key="1">
    <citation type="submission" date="2017-02" db="EMBL/GenBank/DDBJ databases">
        <authorList>
            <person name="Dridi B."/>
        </authorList>
    </citation>
    <scope>NUCLEOTIDE SEQUENCE [LARGE SCALE GENOMIC DNA]</scope>
    <source>
        <strain evidence="10">EB411</strain>
    </source>
</reference>
<gene>
    <name evidence="9" type="ORF">FM119_07640</name>
</gene>
<evidence type="ECO:0000256" key="1">
    <source>
        <dbReference type="ARBA" id="ARBA00004651"/>
    </source>
</evidence>
<dbReference type="Proteomes" id="UP000196778">
    <property type="component" value="Unassembled WGS sequence"/>
</dbReference>
<dbReference type="GO" id="GO:0005886">
    <property type="term" value="C:plasma membrane"/>
    <property type="evidence" value="ECO:0007669"/>
    <property type="project" value="UniProtKB-SubCell"/>
</dbReference>
<keyword evidence="4" id="KW-1003">Cell membrane</keyword>
<dbReference type="Pfam" id="PF01032">
    <property type="entry name" value="FecCD"/>
    <property type="match status" value="1"/>
</dbReference>
<dbReference type="SUPFAM" id="SSF81345">
    <property type="entry name" value="ABC transporter involved in vitamin B12 uptake, BtuC"/>
    <property type="match status" value="1"/>
</dbReference>
<dbReference type="AlphaFoldDB" id="A0A1R4JIS5"/>
<organism evidence="9 10">
    <name type="scientific">Mycetocola reblochoni REB411</name>
    <dbReference type="NCBI Taxonomy" id="1255698"/>
    <lineage>
        <taxon>Bacteria</taxon>
        <taxon>Bacillati</taxon>
        <taxon>Actinomycetota</taxon>
        <taxon>Actinomycetes</taxon>
        <taxon>Micrococcales</taxon>
        <taxon>Microbacteriaceae</taxon>
        <taxon>Mycetocola</taxon>
    </lineage>
</organism>
<keyword evidence="5 8" id="KW-0812">Transmembrane</keyword>
<evidence type="ECO:0000256" key="7">
    <source>
        <dbReference type="ARBA" id="ARBA00023136"/>
    </source>
</evidence>
<evidence type="ECO:0000256" key="5">
    <source>
        <dbReference type="ARBA" id="ARBA00022692"/>
    </source>
</evidence>
<dbReference type="GO" id="GO:0033214">
    <property type="term" value="P:siderophore-iron import into cell"/>
    <property type="evidence" value="ECO:0007669"/>
    <property type="project" value="TreeGrafter"/>
</dbReference>
<feature type="transmembrane region" description="Helical" evidence="8">
    <location>
        <begin position="315"/>
        <end position="335"/>
    </location>
</feature>
<dbReference type="InterPro" id="IPR037294">
    <property type="entry name" value="ABC_BtuC-like"/>
</dbReference>
<keyword evidence="6 8" id="KW-1133">Transmembrane helix</keyword>
<evidence type="ECO:0000313" key="10">
    <source>
        <dbReference type="Proteomes" id="UP000196778"/>
    </source>
</evidence>
<accession>A0A1R4JIS5</accession>
<dbReference type="InterPro" id="IPR000522">
    <property type="entry name" value="ABC_transptr_permease_BtuC"/>
</dbReference>
<keyword evidence="3" id="KW-0813">Transport</keyword>
<dbReference type="GO" id="GO:0022857">
    <property type="term" value="F:transmembrane transporter activity"/>
    <property type="evidence" value="ECO:0007669"/>
    <property type="project" value="InterPro"/>
</dbReference>
<dbReference type="Gene3D" id="1.10.3470.10">
    <property type="entry name" value="ABC transporter involved in vitamin B12 uptake, BtuC"/>
    <property type="match status" value="1"/>
</dbReference>
<protein>
    <submittedName>
        <fullName evidence="9">ABC-type Fe3+-siderophore transport system, permease component</fullName>
    </submittedName>
</protein>
<feature type="transmembrane region" description="Helical" evidence="8">
    <location>
        <begin position="61"/>
        <end position="81"/>
    </location>
</feature>